<evidence type="ECO:0000259" key="10">
    <source>
        <dbReference type="Pfam" id="PF01618"/>
    </source>
</evidence>
<sequence length="215" mass="22612">MFSAIAFDMLDPVTLIVFAALGGLSFIAVTVAVFKAVQFARLGVGQRKAAEAVLDAWLSDRQDEALRLVAPRRSVLARTLQAVFSALHARPDQPAFAEELGRQTALVELAAMEERMRLLEMVVQAAPMLGLLGTVVGMIEAFSVLSAAGGAVDSAALAGGIWVALTTTAAGLTIALVTYFAASWFEARIDTERTLIEAAISAAIHGRVDASARLG</sequence>
<comment type="subcellular location">
    <subcellularLocation>
        <location evidence="1">Cell membrane</location>
        <topology evidence="1">Multi-pass membrane protein</topology>
    </subcellularLocation>
    <subcellularLocation>
        <location evidence="8">Membrane</location>
        <topology evidence="8">Multi-pass membrane protein</topology>
    </subcellularLocation>
</comment>
<dbReference type="AlphaFoldDB" id="A0A1I1ZAZ4"/>
<keyword evidence="6 9" id="KW-1133">Transmembrane helix</keyword>
<feature type="domain" description="MotA/TolQ/ExbB proton channel" evidence="10">
    <location>
        <begin position="75"/>
        <end position="197"/>
    </location>
</feature>
<evidence type="ECO:0000256" key="6">
    <source>
        <dbReference type="ARBA" id="ARBA00022989"/>
    </source>
</evidence>
<reference evidence="11 12" key="1">
    <citation type="submission" date="2016-10" db="EMBL/GenBank/DDBJ databases">
        <authorList>
            <person name="Varghese N."/>
            <person name="Submissions S."/>
        </authorList>
    </citation>
    <scope>NUCLEOTIDE SEQUENCE [LARGE SCALE GENOMIC DNA]</scope>
    <source>
        <strain evidence="12">YIM D21,KCTC 23444,ACCC 10710</strain>
    </source>
</reference>
<name>A0A1I1ZAZ4_9RHOB</name>
<dbReference type="GO" id="GO:0017038">
    <property type="term" value="P:protein import"/>
    <property type="evidence" value="ECO:0007669"/>
    <property type="project" value="TreeGrafter"/>
</dbReference>
<accession>A0A1I1ZAZ4</accession>
<protein>
    <submittedName>
        <fullName evidence="11">Outer membrane transport energization protein ExbB</fullName>
    </submittedName>
</protein>
<gene>
    <name evidence="11" type="ORF">SAMN04515678_10860</name>
</gene>
<feature type="transmembrane region" description="Helical" evidence="9">
    <location>
        <begin position="161"/>
        <end position="185"/>
    </location>
</feature>
<dbReference type="InterPro" id="IPR002898">
    <property type="entry name" value="MotA_ExbB_proton_chnl"/>
</dbReference>
<dbReference type="PANTHER" id="PTHR30625">
    <property type="entry name" value="PROTEIN TOLQ"/>
    <property type="match status" value="1"/>
</dbReference>
<dbReference type="Proteomes" id="UP000325289">
    <property type="component" value="Unassembled WGS sequence"/>
</dbReference>
<evidence type="ECO:0000313" key="12">
    <source>
        <dbReference type="Proteomes" id="UP000325289"/>
    </source>
</evidence>
<dbReference type="PANTHER" id="PTHR30625:SF15">
    <property type="entry name" value="BIOPOLYMER TRANSPORT PROTEIN EXBB"/>
    <property type="match status" value="1"/>
</dbReference>
<keyword evidence="4 9" id="KW-0812">Transmembrane</keyword>
<keyword evidence="5 8" id="KW-0653">Protein transport</keyword>
<feature type="transmembrane region" description="Helical" evidence="9">
    <location>
        <begin position="125"/>
        <end position="149"/>
    </location>
</feature>
<dbReference type="Pfam" id="PF01618">
    <property type="entry name" value="MotA_ExbB"/>
    <property type="match status" value="1"/>
</dbReference>
<evidence type="ECO:0000256" key="3">
    <source>
        <dbReference type="ARBA" id="ARBA00022475"/>
    </source>
</evidence>
<evidence type="ECO:0000256" key="5">
    <source>
        <dbReference type="ARBA" id="ARBA00022927"/>
    </source>
</evidence>
<evidence type="ECO:0000256" key="8">
    <source>
        <dbReference type="RuleBase" id="RU004057"/>
    </source>
</evidence>
<evidence type="ECO:0000313" key="11">
    <source>
        <dbReference type="EMBL" id="SFE28488.1"/>
    </source>
</evidence>
<proteinExistence type="inferred from homology"/>
<dbReference type="InterPro" id="IPR050790">
    <property type="entry name" value="ExbB/TolQ_transport"/>
</dbReference>
<feature type="transmembrane region" description="Helical" evidence="9">
    <location>
        <begin position="12"/>
        <end position="37"/>
    </location>
</feature>
<keyword evidence="3" id="KW-1003">Cell membrane</keyword>
<evidence type="ECO:0000256" key="2">
    <source>
        <dbReference type="ARBA" id="ARBA00022448"/>
    </source>
</evidence>
<dbReference type="EMBL" id="FOMS01000008">
    <property type="protein sequence ID" value="SFE28488.1"/>
    <property type="molecule type" value="Genomic_DNA"/>
</dbReference>
<evidence type="ECO:0000256" key="7">
    <source>
        <dbReference type="ARBA" id="ARBA00023136"/>
    </source>
</evidence>
<evidence type="ECO:0000256" key="4">
    <source>
        <dbReference type="ARBA" id="ARBA00022692"/>
    </source>
</evidence>
<organism evidence="11 12">
    <name type="scientific">Roseivivax sediminis</name>
    <dbReference type="NCBI Taxonomy" id="936889"/>
    <lineage>
        <taxon>Bacteria</taxon>
        <taxon>Pseudomonadati</taxon>
        <taxon>Pseudomonadota</taxon>
        <taxon>Alphaproteobacteria</taxon>
        <taxon>Rhodobacterales</taxon>
        <taxon>Roseobacteraceae</taxon>
        <taxon>Roseivivax</taxon>
    </lineage>
</organism>
<evidence type="ECO:0000256" key="1">
    <source>
        <dbReference type="ARBA" id="ARBA00004651"/>
    </source>
</evidence>
<keyword evidence="2 8" id="KW-0813">Transport</keyword>
<keyword evidence="12" id="KW-1185">Reference proteome</keyword>
<keyword evidence="7 9" id="KW-0472">Membrane</keyword>
<comment type="similarity">
    <text evidence="8">Belongs to the exbB/tolQ family.</text>
</comment>
<dbReference type="GO" id="GO:0005886">
    <property type="term" value="C:plasma membrane"/>
    <property type="evidence" value="ECO:0007669"/>
    <property type="project" value="UniProtKB-SubCell"/>
</dbReference>
<evidence type="ECO:0000256" key="9">
    <source>
        <dbReference type="SAM" id="Phobius"/>
    </source>
</evidence>
<dbReference type="RefSeq" id="WP_223163076.1">
    <property type="nucleotide sequence ID" value="NZ_FOMS01000008.1"/>
</dbReference>